<dbReference type="InterPro" id="IPR013876">
    <property type="entry name" value="TFIIH_BTF_p62_N"/>
</dbReference>
<feature type="region of interest" description="Disordered" evidence="6">
    <location>
        <begin position="376"/>
        <end position="395"/>
    </location>
</feature>
<keyword evidence="4" id="KW-0067">ATP-binding</keyword>
<dbReference type="Proteomes" id="UP001642501">
    <property type="component" value="Unassembled WGS sequence"/>
</dbReference>
<keyword evidence="5" id="KW-0175">Coiled coil</keyword>
<sequence>MASAQGKASYKKKQGVIAVSEDYTRVAWTPLAGGSAVTLATANITNLQQTPDTAAKVMLKIFEKIPGTEGEPTTYLFHFDSPNDPRSEANAVKDLLSRIISDSRATDPSLPKPISATGTPRPDGATTSAGARVPADSGAGLSAAMSFASAVAARPASERWFNDSQLKMDIELQQSLMKKDRTLHQTYMDAQKNKPESISDAAFNSQFWSTRTSLLRAHAIETNQKKGAYNVLSTIKPKTVDGELKLNISLEQVQMILSQQPLVKRIYDEKVPRIPESQFWSRFFLSRLSKKLRGERVSDNERADPLFDQYDERDDTISSSLISSSHVPRIIDLEANEENQGGFKSGNRKDVEMRPRYNVPIVRTLNSLSEKIMATVAPSDQDPTTSTQADDNTQEELALRDLRGDVETSRIILNVREQSQFFSNQSAASAREQATYERQVPSEVLFDVQADIDTLEGDGAGGIDLHAGLGIGEDSDSDEENTRRTSHVGSRAARQAAQKQVLAAVTQKRAELYGHSTDEQTPMGIPAETAQKAYITNATTTEFLKQFWNAFLSGDPDRAQELAYHAESLARSMTRIEAVAEDAEQARNKVIEEKKEEIRVLFNKTGRRIKWRPEMIGGGRKAVHVLLGPTITSLQTAQNLYKTALAAEGLKSNYHHLFRMRSVGARALSSVAAARKQHLRAIDCPRQTLGPVRGFRSTPARPARSNDPNTACGNDAAPENGVNGGVNGTGNDDSPGQEASDSASSSSTIATGPAAPLVPPAPTVTRSPKPQVDTATAAQNSEDFKEALPHVGNSINSSGRSRSGRSRNTDGMPTIILPEWFLKDHVRLHHQKSSAFTAASTFSADLAAASLLIFPSTSDRKLPATTQTTTNASSSSETPPATTIPTATLEMASLSSKARESIHRYLDAWLDGVAWDARKVTRAAEHLRKGKHIENVVKRGAAVAAAASYAAAALADHPGITQSLPALPFEPETERAVKDALDQSSLYALARAADDAVAQEIPLNSNPGERLVFRELCSTIATELLAVSPAKRVKDLKRPVSVLTIMNYKGRSKAVATIDQVARALSAHVVHIDAGSIADIVGPYLGQTAYWARGDIAMLGYAAALRNGQSVPRIHANLEDDTDTPISLPRLPISLTRSAGVSRLSMRAFVAPEPDDRWDDLKMNNVLEAMIRVADAVPAQSPLSALSLDASTPTPVLPEPHNLILHIHNFLELSSSVEGAQILSKLRSLVDRLWQKGSKVVLVGSTSADMNACPALLEKAEELRQDDCHIIPYRVADSPATRAMEATDAFNENMRNIRAMIAALTGKSLDQHASVWSSSDGPSAELKASLSNTVYDVHWVYRFAVQVIDCSGHNAVSLQSSHSSGSPARWRLALDEHSFLQALRSIQDQDQMWKESAGAQEPYYSPLSVNRPDDTDTALTREIRVGGVLRKLTSADYTDYEKKFLPDLIDASDIKTTFDDIVIPEEVKESLKALTSLSLIRPEAFLYGVLAAERIPGCLLYGPPGTGKTLMAKAVAKQSGANMLEISAASINDMWVGNSEKNVQALFSLARKLSPVVIFLDEADALLGARQTRPGRGGHRETINQFLREWDGLTSNMKAFIMVATNRPFDLDEAVLRRLPRRILVDLPLREGRAAILRVMLRDELLDSATVSLEKLAAETELYSGSDLKNLCVAAAMEAVREEVRAQAAHTGPDPFAFTERRVLCGRHFERALQEIGASISEDMSSLQAIRRFDERYGDNSSKRRRKRRGMGFEVVQGPVQSEEARVRQPA</sequence>
<keyword evidence="3" id="KW-0496">Mitochondrion</keyword>
<reference evidence="8 9" key="1">
    <citation type="submission" date="2024-01" db="EMBL/GenBank/DDBJ databases">
        <authorList>
            <person name="Allen C."/>
            <person name="Tagirdzhanova G."/>
        </authorList>
    </citation>
    <scope>NUCLEOTIDE SEQUENCE [LARGE SCALE GENOMIC DNA]</scope>
    <source>
        <strain evidence="8 9">CBS 573.63</strain>
    </source>
</reference>
<dbReference type="InterPro" id="IPR003593">
    <property type="entry name" value="AAA+_ATPase"/>
</dbReference>
<dbReference type="PROSITE" id="PS50858">
    <property type="entry name" value="BSD"/>
    <property type="match status" value="2"/>
</dbReference>
<feature type="domain" description="BSD" evidence="7">
    <location>
        <begin position="160"/>
        <end position="219"/>
    </location>
</feature>
<evidence type="ECO:0000256" key="4">
    <source>
        <dbReference type="ARBA" id="ARBA00022840"/>
    </source>
</evidence>
<feature type="compositionally biased region" description="Low complexity" evidence="6">
    <location>
        <begin position="739"/>
        <end position="755"/>
    </location>
</feature>
<feature type="region of interest" description="Disordered" evidence="6">
    <location>
        <begin position="861"/>
        <end position="883"/>
    </location>
</feature>
<evidence type="ECO:0000256" key="6">
    <source>
        <dbReference type="SAM" id="MobiDB-lite"/>
    </source>
</evidence>
<name>A0ABP0DH29_9PEZI</name>
<dbReference type="PANTHER" id="PTHR45644">
    <property type="entry name" value="AAA ATPASE, PUTATIVE (AFU_ORTHOLOGUE AFUA_2G12920)-RELATED-RELATED"/>
    <property type="match status" value="1"/>
</dbReference>
<dbReference type="Gene3D" id="3.40.50.300">
    <property type="entry name" value="P-loop containing nucleotide triphosphate hydrolases"/>
    <property type="match status" value="1"/>
</dbReference>
<evidence type="ECO:0000313" key="9">
    <source>
        <dbReference type="Proteomes" id="UP001642501"/>
    </source>
</evidence>
<feature type="region of interest" description="Disordered" evidence="6">
    <location>
        <begin position="103"/>
        <end position="134"/>
    </location>
</feature>
<dbReference type="SMART" id="SM00751">
    <property type="entry name" value="BSD"/>
    <property type="match status" value="2"/>
</dbReference>
<dbReference type="SMART" id="SM00382">
    <property type="entry name" value="AAA"/>
    <property type="match status" value="1"/>
</dbReference>
<evidence type="ECO:0000259" key="7">
    <source>
        <dbReference type="PROSITE" id="PS50858"/>
    </source>
</evidence>
<dbReference type="InterPro" id="IPR003959">
    <property type="entry name" value="ATPase_AAA_core"/>
</dbReference>
<feature type="region of interest" description="Disordered" evidence="6">
    <location>
        <begin position="1738"/>
        <end position="1771"/>
    </location>
</feature>
<dbReference type="Gene3D" id="1.10.8.60">
    <property type="match status" value="1"/>
</dbReference>
<organism evidence="8 9">
    <name type="scientific">Sporothrix epigloea</name>
    <dbReference type="NCBI Taxonomy" id="1892477"/>
    <lineage>
        <taxon>Eukaryota</taxon>
        <taxon>Fungi</taxon>
        <taxon>Dikarya</taxon>
        <taxon>Ascomycota</taxon>
        <taxon>Pezizomycotina</taxon>
        <taxon>Sordariomycetes</taxon>
        <taxon>Sordariomycetidae</taxon>
        <taxon>Ophiostomatales</taxon>
        <taxon>Ophiostomataceae</taxon>
        <taxon>Sporothrix</taxon>
    </lineage>
</organism>
<evidence type="ECO:0000256" key="3">
    <source>
        <dbReference type="ARBA" id="ARBA00022787"/>
    </source>
</evidence>
<keyword evidence="3" id="KW-1000">Mitochondrion outer membrane</keyword>
<dbReference type="InterPro" id="IPR005607">
    <property type="entry name" value="BSD_dom"/>
</dbReference>
<dbReference type="Pfam" id="PF08567">
    <property type="entry name" value="PH_TFIIH"/>
    <property type="match status" value="1"/>
</dbReference>
<dbReference type="InterPro" id="IPR041569">
    <property type="entry name" value="AAA_lid_3"/>
</dbReference>
<comment type="caution">
    <text evidence="8">The sequence shown here is derived from an EMBL/GenBank/DDBJ whole genome shotgun (WGS) entry which is preliminary data.</text>
</comment>
<dbReference type="InterPro" id="IPR051701">
    <property type="entry name" value="Mito_OM_Translocase_MSP1"/>
</dbReference>
<feature type="compositionally biased region" description="Low complexity" evidence="6">
    <location>
        <begin position="863"/>
        <end position="883"/>
    </location>
</feature>
<dbReference type="Gene3D" id="2.30.29.30">
    <property type="entry name" value="Pleckstrin-homology domain (PH domain)/Phosphotyrosine-binding domain (PTB)"/>
    <property type="match status" value="1"/>
</dbReference>
<feature type="region of interest" description="Disordered" evidence="6">
    <location>
        <begin position="684"/>
        <end position="811"/>
    </location>
</feature>
<dbReference type="PANTHER" id="PTHR45644:SF56">
    <property type="entry name" value="AAA ATPASE, PUTATIVE (AFU_ORTHOLOGUE AFUA_2G12920)-RELATED"/>
    <property type="match status" value="1"/>
</dbReference>
<dbReference type="SUPFAM" id="SSF50729">
    <property type="entry name" value="PH domain-like"/>
    <property type="match status" value="1"/>
</dbReference>
<keyword evidence="3" id="KW-0472">Membrane</keyword>
<dbReference type="InterPro" id="IPR011993">
    <property type="entry name" value="PH-like_dom_sf"/>
</dbReference>
<dbReference type="Pfam" id="PF17862">
    <property type="entry name" value="AAA_lid_3"/>
    <property type="match status" value="1"/>
</dbReference>
<keyword evidence="9" id="KW-1185">Reference proteome</keyword>
<evidence type="ECO:0000313" key="8">
    <source>
        <dbReference type="EMBL" id="CAK7267472.1"/>
    </source>
</evidence>
<accession>A0ABP0DH29</accession>
<proteinExistence type="predicted"/>
<dbReference type="SUPFAM" id="SSF52540">
    <property type="entry name" value="P-loop containing nucleoside triphosphate hydrolases"/>
    <property type="match status" value="1"/>
</dbReference>
<dbReference type="EMBL" id="CAWUOM010000035">
    <property type="protein sequence ID" value="CAK7267472.1"/>
    <property type="molecule type" value="Genomic_DNA"/>
</dbReference>
<feature type="coiled-coil region" evidence="5">
    <location>
        <begin position="566"/>
        <end position="600"/>
    </location>
</feature>
<protein>
    <submittedName>
        <fullName evidence="8">RNA polymerase II transcription factor B subunit 1</fullName>
    </submittedName>
</protein>
<feature type="domain" description="BSD" evidence="7">
    <location>
        <begin position="240"/>
        <end position="291"/>
    </location>
</feature>
<keyword evidence="2" id="KW-0547">Nucleotide-binding</keyword>
<dbReference type="CDD" id="cd13229">
    <property type="entry name" value="PH_TFIIH"/>
    <property type="match status" value="1"/>
</dbReference>
<evidence type="ECO:0000256" key="2">
    <source>
        <dbReference type="ARBA" id="ARBA00022741"/>
    </source>
</evidence>
<gene>
    <name evidence="8" type="primary">TFB1</name>
    <name evidence="8" type="ORF">SEPCBS57363_002607</name>
</gene>
<feature type="region of interest" description="Disordered" evidence="6">
    <location>
        <begin position="470"/>
        <end position="493"/>
    </location>
</feature>
<feature type="compositionally biased region" description="Low complexity" evidence="6">
    <location>
        <begin position="792"/>
        <end position="801"/>
    </location>
</feature>
<evidence type="ECO:0000256" key="1">
    <source>
        <dbReference type="ARBA" id="ARBA00004572"/>
    </source>
</evidence>
<dbReference type="InterPro" id="IPR027417">
    <property type="entry name" value="P-loop_NTPase"/>
</dbReference>
<comment type="subcellular location">
    <subcellularLocation>
        <location evidence="1">Mitochondrion outer membrane</location>
        <topology evidence="1">Single-pass membrane protein</topology>
    </subcellularLocation>
</comment>
<evidence type="ECO:0000256" key="5">
    <source>
        <dbReference type="SAM" id="Coils"/>
    </source>
</evidence>
<feature type="compositionally biased region" description="Polar residues" evidence="6">
    <location>
        <begin position="381"/>
        <end position="391"/>
    </location>
</feature>
<dbReference type="Pfam" id="PF03909">
    <property type="entry name" value="BSD"/>
    <property type="match status" value="2"/>
</dbReference>
<dbReference type="Pfam" id="PF00004">
    <property type="entry name" value="AAA"/>
    <property type="match status" value="1"/>
</dbReference>